<dbReference type="InterPro" id="IPR006690">
    <property type="entry name" value="OMPA-like_CS"/>
</dbReference>
<dbReference type="Pfam" id="PF13441">
    <property type="entry name" value="Gly-zipper_YMGG"/>
    <property type="match status" value="1"/>
</dbReference>
<dbReference type="CDD" id="cd07185">
    <property type="entry name" value="OmpA_C-like"/>
    <property type="match status" value="1"/>
</dbReference>
<dbReference type="PANTHER" id="PTHR30329:SF21">
    <property type="entry name" value="LIPOPROTEIN YIAD-RELATED"/>
    <property type="match status" value="1"/>
</dbReference>
<gene>
    <name evidence="6" type="ORF">C4520_12350</name>
</gene>
<accession>A0A3A4NNX9</accession>
<dbReference type="Pfam" id="PF00691">
    <property type="entry name" value="OmpA"/>
    <property type="match status" value="1"/>
</dbReference>
<dbReference type="EMBL" id="QZKU01000085">
    <property type="protein sequence ID" value="RJP19746.1"/>
    <property type="molecule type" value="Genomic_DNA"/>
</dbReference>
<evidence type="ECO:0000256" key="4">
    <source>
        <dbReference type="PROSITE-ProRule" id="PRU00473"/>
    </source>
</evidence>
<dbReference type="PRINTS" id="PR01023">
    <property type="entry name" value="NAFLGMOTY"/>
</dbReference>
<dbReference type="PANTHER" id="PTHR30329">
    <property type="entry name" value="STATOR ELEMENT OF FLAGELLAR MOTOR COMPLEX"/>
    <property type="match status" value="1"/>
</dbReference>
<proteinExistence type="predicted"/>
<evidence type="ECO:0000256" key="1">
    <source>
        <dbReference type="ARBA" id="ARBA00004442"/>
    </source>
</evidence>
<evidence type="ECO:0000259" key="5">
    <source>
        <dbReference type="PROSITE" id="PS51123"/>
    </source>
</evidence>
<evidence type="ECO:0000256" key="3">
    <source>
        <dbReference type="ARBA" id="ARBA00023237"/>
    </source>
</evidence>
<evidence type="ECO:0000313" key="7">
    <source>
        <dbReference type="Proteomes" id="UP000265882"/>
    </source>
</evidence>
<dbReference type="InterPro" id="IPR050330">
    <property type="entry name" value="Bact_OuterMem_StrucFunc"/>
</dbReference>
<comment type="caution">
    <text evidence="6">The sequence shown here is derived from an EMBL/GenBank/DDBJ whole genome shotgun (WGS) entry which is preliminary data.</text>
</comment>
<keyword evidence="2 4" id="KW-0472">Membrane</keyword>
<dbReference type="Gene3D" id="3.30.1330.60">
    <property type="entry name" value="OmpA-like domain"/>
    <property type="match status" value="1"/>
</dbReference>
<feature type="domain" description="OmpA-like" evidence="5">
    <location>
        <begin position="120"/>
        <end position="237"/>
    </location>
</feature>
<evidence type="ECO:0000313" key="6">
    <source>
        <dbReference type="EMBL" id="RJP19746.1"/>
    </source>
</evidence>
<reference evidence="6 7" key="1">
    <citation type="journal article" date="2017" name="ISME J.">
        <title>Energy and carbon metabolisms in a deep terrestrial subsurface fluid microbial community.</title>
        <authorList>
            <person name="Momper L."/>
            <person name="Jungbluth S.P."/>
            <person name="Lee M.D."/>
            <person name="Amend J.P."/>
        </authorList>
    </citation>
    <scope>NUCLEOTIDE SEQUENCE [LARGE SCALE GENOMIC DNA]</scope>
    <source>
        <strain evidence="6">SURF_5</strain>
    </source>
</reference>
<organism evidence="6 7">
    <name type="scientific">Abyssobacteria bacterium (strain SURF_5)</name>
    <dbReference type="NCBI Taxonomy" id="2093360"/>
    <lineage>
        <taxon>Bacteria</taxon>
        <taxon>Pseudomonadati</taxon>
        <taxon>Candidatus Hydrogenedentota</taxon>
        <taxon>Candidatus Abyssobacteria</taxon>
    </lineage>
</organism>
<comment type="subcellular location">
    <subcellularLocation>
        <location evidence="1">Cell outer membrane</location>
    </subcellularLocation>
</comment>
<dbReference type="PRINTS" id="PR01021">
    <property type="entry name" value="OMPADOMAIN"/>
</dbReference>
<dbReference type="AlphaFoldDB" id="A0A3A4NNX9"/>
<dbReference type="InterPro" id="IPR027367">
    <property type="entry name" value="Gly-zipper_YMGG"/>
</dbReference>
<keyword evidence="3" id="KW-0998">Cell outer membrane</keyword>
<sequence length="239" mass="25284">MINPDAGNGIYPDRLAGTTTGFGNGKAGINMDMKKGLIILAGVFLSASCADMQNWQKGAALGGAVGAGTGAVIGHQSDHAGEGALIGGAVGAVAGGLIGRQLDQQQAELSQIAEVQRTSEDELVVIMREQILFDVNEYSLKPGAEDNLTKISDVVVRYPDFNIIVEGHTDSTGTDQYNQTLSERRAEAVANALIARGVDPARIQTIGYGEMRPVATNETPEGRQQNRRVELHIKPKEGM</sequence>
<dbReference type="Proteomes" id="UP000265882">
    <property type="component" value="Unassembled WGS sequence"/>
</dbReference>
<dbReference type="GO" id="GO:0009279">
    <property type="term" value="C:cell outer membrane"/>
    <property type="evidence" value="ECO:0007669"/>
    <property type="project" value="UniProtKB-SubCell"/>
</dbReference>
<evidence type="ECO:0000256" key="2">
    <source>
        <dbReference type="ARBA" id="ARBA00023136"/>
    </source>
</evidence>
<dbReference type="InterPro" id="IPR006665">
    <property type="entry name" value="OmpA-like"/>
</dbReference>
<protein>
    <submittedName>
        <fullName evidence="6">OmpA family protein</fullName>
    </submittedName>
</protein>
<dbReference type="InterPro" id="IPR006664">
    <property type="entry name" value="OMP_bac"/>
</dbReference>
<dbReference type="InterPro" id="IPR036737">
    <property type="entry name" value="OmpA-like_sf"/>
</dbReference>
<dbReference type="SUPFAM" id="SSF103088">
    <property type="entry name" value="OmpA-like"/>
    <property type="match status" value="1"/>
</dbReference>
<dbReference type="PROSITE" id="PS51123">
    <property type="entry name" value="OMPA_2"/>
    <property type="match status" value="1"/>
</dbReference>
<dbReference type="PROSITE" id="PS01068">
    <property type="entry name" value="OMPA_1"/>
    <property type="match status" value="1"/>
</dbReference>
<name>A0A3A4NNX9_ABYX5</name>